<name>A0ABS7XKS4_9FLAO</name>
<dbReference type="PANTHER" id="PTHR42852">
    <property type="entry name" value="THIOL:DISULFIDE INTERCHANGE PROTEIN DSBE"/>
    <property type="match status" value="1"/>
</dbReference>
<keyword evidence="7" id="KW-1185">Reference proteome</keyword>
<dbReference type="RefSeq" id="WP_224461347.1">
    <property type="nucleotide sequence ID" value="NZ_JAIQZE010000008.1"/>
</dbReference>
<dbReference type="InterPro" id="IPR017937">
    <property type="entry name" value="Thioredoxin_CS"/>
</dbReference>
<sequence length="287" mass="33038">MEKNLIDSTKIENNTFTFTTDLSEAPLLALLKTKDFSHYRFLWLEDSPMTFKATDSDLKKAMVTGSKEEDLSQQLNKLADSLPRSERLQKDLEFVNNHPNSLHAAYLLSVYSSTWGKKKSKELFDNFSDKNKNSDYGKRISKYIKLNQSLEIGDQYIDLEIPNTNGEMRRLSEVEGELVLLEFWASNCGPCRQENPNLVKTYNEFKDKGFEIFAVSEDIQKKKWLEAIEEDHLPWLHVSELKGNNMASMIYGVNGIPDNFLIDNNGIIVGRNLRGEKLNDKLKEILN</sequence>
<comment type="subcellular location">
    <subcellularLocation>
        <location evidence="1">Cell envelope</location>
    </subcellularLocation>
</comment>
<gene>
    <name evidence="6" type="ORF">LB452_08695</name>
</gene>
<evidence type="ECO:0000256" key="1">
    <source>
        <dbReference type="ARBA" id="ARBA00004196"/>
    </source>
</evidence>
<accession>A0ABS7XKS4</accession>
<dbReference type="Pfam" id="PF00578">
    <property type="entry name" value="AhpC-TSA"/>
    <property type="match status" value="1"/>
</dbReference>
<dbReference type="SUPFAM" id="SSF52833">
    <property type="entry name" value="Thioredoxin-like"/>
    <property type="match status" value="1"/>
</dbReference>
<dbReference type="Proteomes" id="UP001199314">
    <property type="component" value="Unassembled WGS sequence"/>
</dbReference>
<dbReference type="InterPro" id="IPR036249">
    <property type="entry name" value="Thioredoxin-like_sf"/>
</dbReference>
<keyword evidence="2" id="KW-0201">Cytochrome c-type biogenesis</keyword>
<evidence type="ECO:0000313" key="7">
    <source>
        <dbReference type="Proteomes" id="UP001199314"/>
    </source>
</evidence>
<dbReference type="PANTHER" id="PTHR42852:SF6">
    <property type="entry name" value="THIOL:DISULFIDE INTERCHANGE PROTEIN DSBE"/>
    <property type="match status" value="1"/>
</dbReference>
<dbReference type="InterPro" id="IPR000866">
    <property type="entry name" value="AhpC/TSA"/>
</dbReference>
<dbReference type="PROSITE" id="PS51352">
    <property type="entry name" value="THIOREDOXIN_2"/>
    <property type="match status" value="1"/>
</dbReference>
<evidence type="ECO:0000256" key="3">
    <source>
        <dbReference type="ARBA" id="ARBA00023157"/>
    </source>
</evidence>
<dbReference type="InterPro" id="IPR050553">
    <property type="entry name" value="Thioredoxin_ResA/DsbE_sf"/>
</dbReference>
<evidence type="ECO:0000259" key="5">
    <source>
        <dbReference type="PROSITE" id="PS51352"/>
    </source>
</evidence>
<keyword evidence="4" id="KW-0676">Redox-active center</keyword>
<organism evidence="6 7">
    <name type="scientific">Psychroflexus longus</name>
    <dbReference type="NCBI Taxonomy" id="2873596"/>
    <lineage>
        <taxon>Bacteria</taxon>
        <taxon>Pseudomonadati</taxon>
        <taxon>Bacteroidota</taxon>
        <taxon>Flavobacteriia</taxon>
        <taxon>Flavobacteriales</taxon>
        <taxon>Flavobacteriaceae</taxon>
        <taxon>Psychroflexus</taxon>
    </lineage>
</organism>
<dbReference type="Pfam" id="PF14289">
    <property type="entry name" value="DUF4369"/>
    <property type="match status" value="1"/>
</dbReference>
<dbReference type="CDD" id="cd02966">
    <property type="entry name" value="TlpA_like_family"/>
    <property type="match status" value="1"/>
</dbReference>
<reference evidence="7" key="1">
    <citation type="submission" date="2023-07" db="EMBL/GenBank/DDBJ databases">
        <title>Novel species isolated from saline lakes on Tibetan Plateau.</title>
        <authorList>
            <person name="Lu H."/>
        </authorList>
    </citation>
    <scope>NUCLEOTIDE SEQUENCE [LARGE SCALE GENOMIC DNA]</scope>
    <source>
        <strain evidence="7">CAK8W</strain>
    </source>
</reference>
<dbReference type="InterPro" id="IPR025380">
    <property type="entry name" value="DUF4369"/>
</dbReference>
<dbReference type="EMBL" id="JAIQZE010000008">
    <property type="protein sequence ID" value="MBZ9778999.1"/>
    <property type="molecule type" value="Genomic_DNA"/>
</dbReference>
<evidence type="ECO:0000256" key="4">
    <source>
        <dbReference type="ARBA" id="ARBA00023284"/>
    </source>
</evidence>
<dbReference type="InterPro" id="IPR013766">
    <property type="entry name" value="Thioredoxin_domain"/>
</dbReference>
<evidence type="ECO:0000256" key="2">
    <source>
        <dbReference type="ARBA" id="ARBA00022748"/>
    </source>
</evidence>
<dbReference type="PROSITE" id="PS00194">
    <property type="entry name" value="THIOREDOXIN_1"/>
    <property type="match status" value="1"/>
</dbReference>
<dbReference type="Gene3D" id="3.40.30.10">
    <property type="entry name" value="Glutaredoxin"/>
    <property type="match status" value="1"/>
</dbReference>
<protein>
    <submittedName>
        <fullName evidence="6">AhpC/TSA family protein</fullName>
    </submittedName>
</protein>
<keyword evidence="3" id="KW-1015">Disulfide bond</keyword>
<evidence type="ECO:0000313" key="6">
    <source>
        <dbReference type="EMBL" id="MBZ9778999.1"/>
    </source>
</evidence>
<comment type="caution">
    <text evidence="6">The sequence shown here is derived from an EMBL/GenBank/DDBJ whole genome shotgun (WGS) entry which is preliminary data.</text>
</comment>
<proteinExistence type="predicted"/>
<feature type="domain" description="Thioredoxin" evidence="5">
    <location>
        <begin position="150"/>
        <end position="287"/>
    </location>
</feature>